<dbReference type="OrthoDB" id="9793824at2"/>
<evidence type="ECO:0000256" key="6">
    <source>
        <dbReference type="SAM" id="Phobius"/>
    </source>
</evidence>
<keyword evidence="5 6" id="KW-0472">Membrane</keyword>
<evidence type="ECO:0000256" key="1">
    <source>
        <dbReference type="ARBA" id="ARBA00004651"/>
    </source>
</evidence>
<dbReference type="GO" id="GO:0005886">
    <property type="term" value="C:plasma membrane"/>
    <property type="evidence" value="ECO:0007669"/>
    <property type="project" value="UniProtKB-SubCell"/>
</dbReference>
<comment type="caution">
    <text evidence="8">The sequence shown here is derived from an EMBL/GenBank/DDBJ whole genome shotgun (WGS) entry which is preliminary data.</text>
</comment>
<proteinExistence type="predicted"/>
<keyword evidence="2" id="KW-1003">Cell membrane</keyword>
<protein>
    <recommendedName>
        <fullName evidence="7">RDD domain-containing protein</fullName>
    </recommendedName>
</protein>
<evidence type="ECO:0000256" key="3">
    <source>
        <dbReference type="ARBA" id="ARBA00022692"/>
    </source>
</evidence>
<evidence type="ECO:0000313" key="9">
    <source>
        <dbReference type="Proteomes" id="UP000180253"/>
    </source>
</evidence>
<dbReference type="PANTHER" id="PTHR36115">
    <property type="entry name" value="PROLINE-RICH ANTIGEN HOMOLOG-RELATED"/>
    <property type="match status" value="1"/>
</dbReference>
<name>A0A1S1N3Z0_9GAMM</name>
<gene>
    <name evidence="8" type="ORF">BIW53_18075</name>
</gene>
<dbReference type="STRING" id="327939.BIW53_18075"/>
<keyword evidence="3 6" id="KW-0812">Transmembrane</keyword>
<feature type="transmembrane region" description="Helical" evidence="6">
    <location>
        <begin position="21"/>
        <end position="44"/>
    </location>
</feature>
<keyword evidence="9" id="KW-1185">Reference proteome</keyword>
<organism evidence="8 9">
    <name type="scientific">Pseudoalteromonas byunsanensis</name>
    <dbReference type="NCBI Taxonomy" id="327939"/>
    <lineage>
        <taxon>Bacteria</taxon>
        <taxon>Pseudomonadati</taxon>
        <taxon>Pseudomonadota</taxon>
        <taxon>Gammaproteobacteria</taxon>
        <taxon>Alteromonadales</taxon>
        <taxon>Pseudoalteromonadaceae</taxon>
        <taxon>Pseudoalteromonas</taxon>
    </lineage>
</organism>
<accession>A0A1S1N3Z0</accession>
<evidence type="ECO:0000259" key="7">
    <source>
        <dbReference type="Pfam" id="PF06271"/>
    </source>
</evidence>
<evidence type="ECO:0000256" key="4">
    <source>
        <dbReference type="ARBA" id="ARBA00022989"/>
    </source>
</evidence>
<feature type="transmembrane region" description="Helical" evidence="6">
    <location>
        <begin position="108"/>
        <end position="132"/>
    </location>
</feature>
<feature type="transmembrane region" description="Helical" evidence="6">
    <location>
        <begin position="64"/>
        <end position="85"/>
    </location>
</feature>
<dbReference type="AlphaFoldDB" id="A0A1S1N3Z0"/>
<dbReference type="RefSeq" id="WP_070993407.1">
    <property type="nucleotide sequence ID" value="NZ_CBCSHD010000011.1"/>
</dbReference>
<evidence type="ECO:0000256" key="2">
    <source>
        <dbReference type="ARBA" id="ARBA00022475"/>
    </source>
</evidence>
<evidence type="ECO:0000256" key="5">
    <source>
        <dbReference type="ARBA" id="ARBA00023136"/>
    </source>
</evidence>
<comment type="subcellular location">
    <subcellularLocation>
        <location evidence="1">Cell membrane</location>
        <topology evidence="1">Multi-pass membrane protein</topology>
    </subcellularLocation>
</comment>
<keyword evidence="4 6" id="KW-1133">Transmembrane helix</keyword>
<dbReference type="EMBL" id="MNAN01000035">
    <property type="protein sequence ID" value="OHU94118.1"/>
    <property type="molecule type" value="Genomic_DNA"/>
</dbReference>
<dbReference type="Pfam" id="PF06271">
    <property type="entry name" value="RDD"/>
    <property type="match status" value="1"/>
</dbReference>
<dbReference type="InterPro" id="IPR010432">
    <property type="entry name" value="RDD"/>
</dbReference>
<sequence length="165" mass="18467">MSEFPKAGFFRRLASLIYDGLVVIAFAMLTTVVYLLIVQAFISADLLSLGEHPDVSAYIQASPLLYGIRAALLILVSVLFFAYFWTKSGQTIGMRAWRLRVQTHSGELLPWSVAILRSLFALCGLGNLLVLVDFKHKRALQDLICKTQVVVLSKEENKKVYNSLD</sequence>
<evidence type="ECO:0000313" key="8">
    <source>
        <dbReference type="EMBL" id="OHU94118.1"/>
    </source>
</evidence>
<reference evidence="8 9" key="1">
    <citation type="submission" date="2016-10" db="EMBL/GenBank/DDBJ databases">
        <title>Pseudoalteromonas amylolytica sp. nov., isolated from the surface seawater.</title>
        <authorList>
            <person name="Wu Y.-H."/>
            <person name="Cheng H."/>
            <person name="Jin X.-B."/>
            <person name="Wang C.-S."/>
            <person name="Xu X.-W."/>
        </authorList>
    </citation>
    <scope>NUCLEOTIDE SEQUENCE [LARGE SCALE GENOMIC DNA]</scope>
    <source>
        <strain evidence="8 9">JCM 12483</strain>
    </source>
</reference>
<dbReference type="PANTHER" id="PTHR36115:SF10">
    <property type="entry name" value="RDD DOMAIN-CONTAINING PROTEIN"/>
    <property type="match status" value="1"/>
</dbReference>
<dbReference type="Proteomes" id="UP000180253">
    <property type="component" value="Unassembled WGS sequence"/>
</dbReference>
<dbReference type="InterPro" id="IPR051791">
    <property type="entry name" value="Pra-immunoreactive"/>
</dbReference>
<feature type="domain" description="RDD" evidence="7">
    <location>
        <begin position="7"/>
        <end position="145"/>
    </location>
</feature>